<dbReference type="SMART" id="SM00836">
    <property type="entry name" value="DALR_1"/>
    <property type="match status" value="1"/>
</dbReference>
<reference evidence="14 15" key="1">
    <citation type="journal article" date="2018" name="Gigascience">
        <title>Genomes of trombidid mites reveal novel predicted allergens and laterally-transferred genes associated with secondary metabolism.</title>
        <authorList>
            <person name="Dong X."/>
            <person name="Chaisiri K."/>
            <person name="Xia D."/>
            <person name="Armstrong S.D."/>
            <person name="Fang Y."/>
            <person name="Donnelly M.J."/>
            <person name="Kadowaki T."/>
            <person name="McGarry J.W."/>
            <person name="Darby A.C."/>
            <person name="Makepeace B.L."/>
        </authorList>
    </citation>
    <scope>NUCLEOTIDE SEQUENCE [LARGE SCALE GENOMIC DNA]</scope>
    <source>
        <strain evidence="14">UoL-WK</strain>
    </source>
</reference>
<dbReference type="EMBL" id="NCKU01005032">
    <property type="protein sequence ID" value="RWS05094.1"/>
    <property type="molecule type" value="Genomic_DNA"/>
</dbReference>
<keyword evidence="5 12" id="KW-0067">ATP-binding</keyword>
<evidence type="ECO:0000256" key="6">
    <source>
        <dbReference type="ARBA" id="ARBA00022917"/>
    </source>
</evidence>
<dbReference type="PANTHER" id="PTHR11956">
    <property type="entry name" value="ARGINYL-TRNA SYNTHETASE"/>
    <property type="match status" value="1"/>
</dbReference>
<evidence type="ECO:0000256" key="10">
    <source>
        <dbReference type="ARBA" id="ARBA00049339"/>
    </source>
</evidence>
<dbReference type="GO" id="GO:0005739">
    <property type="term" value="C:mitochondrion"/>
    <property type="evidence" value="ECO:0007669"/>
    <property type="project" value="TreeGrafter"/>
</dbReference>
<evidence type="ECO:0000313" key="14">
    <source>
        <dbReference type="EMBL" id="RWS05094.1"/>
    </source>
</evidence>
<evidence type="ECO:0000256" key="2">
    <source>
        <dbReference type="ARBA" id="ARBA00012837"/>
    </source>
</evidence>
<dbReference type="PANTHER" id="PTHR11956:SF11">
    <property type="entry name" value="ARGININE--TRNA LIGASE, MITOCHONDRIAL-RELATED"/>
    <property type="match status" value="1"/>
</dbReference>
<dbReference type="FunFam" id="1.10.730.10:FF:000006">
    <property type="entry name" value="Arginyl-tRNA synthetase 2, mitochondrial"/>
    <property type="match status" value="1"/>
</dbReference>
<dbReference type="STRING" id="1965070.A0A443QPX1"/>
<sequence length="580" mass="67957">MSCLRNETKRCFRKIFGLNVDLRIDRDRSVHRKAPVFAVVFDHKKHENHSLFHHFANHPDSGFTKCLPQFVVDVNVEEHNNRKQLYLTIDRNTFMQKTLKTYSKNLEEHAKTNLADEINKYQSVIFEYCSPNIAKPFHFGHLRSTLIGNCLSNIHSYFGHNTNRINYLGDWGSQFGILSLGYDLFGDEQKLIKDPLRHLYDVYVRANKECEENEQFHSKAKERAMLLEKRYDEKVFLQWQRFREYSIEQYKGLFHRLGIQFDYIHSESMYSEASFEIVNMLSHRGLIEVLSDGAKVMKIKNNDNVTEIPLIRKDGATIYLTRDIAAAIHRKQQFNFDKMYYVVDNSQYKHFVNLKRILFEMGFEWESDMFHLPFGKVLGMSTRKGTAIFLQDIIDEANSRALKFIKESKYTKIEETEFEEKADILGLSAVIVNVLKKKRMTEFKFSWDEAIKSSLYDDSGIVLQYAHAKLCNLEKRFKIEKPFESNINLSAIQSEEAFTLLIALAQFDETLIESFHQLEPSILVKYLVDLRREVNRAYSNLIIRNETSCVVESRLLLYSAARNVLQKGLQLIGVKPLEAF</sequence>
<dbReference type="GO" id="GO:0032543">
    <property type="term" value="P:mitochondrial translation"/>
    <property type="evidence" value="ECO:0007669"/>
    <property type="project" value="TreeGrafter"/>
</dbReference>
<evidence type="ECO:0000256" key="3">
    <source>
        <dbReference type="ARBA" id="ARBA00022598"/>
    </source>
</evidence>
<evidence type="ECO:0000313" key="15">
    <source>
        <dbReference type="Proteomes" id="UP000285301"/>
    </source>
</evidence>
<dbReference type="OrthoDB" id="68056at2759"/>
<keyword evidence="15" id="KW-1185">Reference proteome</keyword>
<dbReference type="FunFam" id="3.40.50.620:FF:000058">
    <property type="entry name" value="Mitochondrial arginyl-tRNA synthetase"/>
    <property type="match status" value="1"/>
</dbReference>
<evidence type="ECO:0000256" key="1">
    <source>
        <dbReference type="ARBA" id="ARBA00005594"/>
    </source>
</evidence>
<dbReference type="InterPro" id="IPR009080">
    <property type="entry name" value="tRNAsynth_Ia_anticodon-bd"/>
</dbReference>
<proteinExistence type="inferred from homology"/>
<dbReference type="Pfam" id="PF00750">
    <property type="entry name" value="tRNA-synt_1d"/>
    <property type="match status" value="1"/>
</dbReference>
<dbReference type="SUPFAM" id="SSF52374">
    <property type="entry name" value="Nucleotidylyl transferase"/>
    <property type="match status" value="1"/>
</dbReference>
<keyword evidence="3 12" id="KW-0436">Ligase</keyword>
<keyword evidence="4 12" id="KW-0547">Nucleotide-binding</keyword>
<dbReference type="PRINTS" id="PR01038">
    <property type="entry name" value="TRNASYNTHARG"/>
</dbReference>
<keyword evidence="6 12" id="KW-0648">Protein biosynthesis</keyword>
<dbReference type="GO" id="GO:0006420">
    <property type="term" value="P:arginyl-tRNA aminoacylation"/>
    <property type="evidence" value="ECO:0007669"/>
    <property type="project" value="InterPro"/>
</dbReference>
<evidence type="ECO:0000259" key="13">
    <source>
        <dbReference type="SMART" id="SM00836"/>
    </source>
</evidence>
<feature type="domain" description="DALR anticodon binding" evidence="13">
    <location>
        <begin position="463"/>
        <end position="580"/>
    </location>
</feature>
<evidence type="ECO:0000256" key="8">
    <source>
        <dbReference type="ARBA" id="ARBA00033033"/>
    </source>
</evidence>
<accession>A0A443QPX1</accession>
<organism evidence="14 15">
    <name type="scientific">Dinothrombium tinctorium</name>
    <dbReference type="NCBI Taxonomy" id="1965070"/>
    <lineage>
        <taxon>Eukaryota</taxon>
        <taxon>Metazoa</taxon>
        <taxon>Ecdysozoa</taxon>
        <taxon>Arthropoda</taxon>
        <taxon>Chelicerata</taxon>
        <taxon>Arachnida</taxon>
        <taxon>Acari</taxon>
        <taxon>Acariformes</taxon>
        <taxon>Trombidiformes</taxon>
        <taxon>Prostigmata</taxon>
        <taxon>Anystina</taxon>
        <taxon>Parasitengona</taxon>
        <taxon>Trombidioidea</taxon>
        <taxon>Trombidiidae</taxon>
        <taxon>Dinothrombium</taxon>
    </lineage>
</organism>
<keyword evidence="7 12" id="KW-0030">Aminoacyl-tRNA synthetase</keyword>
<dbReference type="GO" id="GO:0005524">
    <property type="term" value="F:ATP binding"/>
    <property type="evidence" value="ECO:0007669"/>
    <property type="project" value="UniProtKB-KW"/>
</dbReference>
<dbReference type="InterPro" id="IPR014729">
    <property type="entry name" value="Rossmann-like_a/b/a_fold"/>
</dbReference>
<evidence type="ECO:0000256" key="5">
    <source>
        <dbReference type="ARBA" id="ARBA00022840"/>
    </source>
</evidence>
<dbReference type="Pfam" id="PF05746">
    <property type="entry name" value="DALR_1"/>
    <property type="match status" value="1"/>
</dbReference>
<protein>
    <recommendedName>
        <fullName evidence="9">Probable arginine--tRNA ligase, mitochondrial</fullName>
        <ecNumber evidence="2">6.1.1.19</ecNumber>
    </recommendedName>
    <alternativeName>
        <fullName evidence="8">Arginyl-tRNA synthetase</fullName>
    </alternativeName>
</protein>
<dbReference type="Proteomes" id="UP000285301">
    <property type="component" value="Unassembled WGS sequence"/>
</dbReference>
<evidence type="ECO:0000256" key="9">
    <source>
        <dbReference type="ARBA" id="ARBA00039495"/>
    </source>
</evidence>
<dbReference type="Gene3D" id="3.40.50.620">
    <property type="entry name" value="HUPs"/>
    <property type="match status" value="1"/>
</dbReference>
<dbReference type="InterPro" id="IPR035684">
    <property type="entry name" value="ArgRS_core"/>
</dbReference>
<dbReference type="InterPro" id="IPR001278">
    <property type="entry name" value="Arg-tRNA-ligase"/>
</dbReference>
<comment type="catalytic activity">
    <reaction evidence="10">
        <text>tRNA(Arg) + L-arginine + ATP = L-arginyl-tRNA(Arg) + AMP + diphosphate</text>
        <dbReference type="Rhea" id="RHEA:20301"/>
        <dbReference type="Rhea" id="RHEA-COMP:9658"/>
        <dbReference type="Rhea" id="RHEA-COMP:9673"/>
        <dbReference type="ChEBI" id="CHEBI:30616"/>
        <dbReference type="ChEBI" id="CHEBI:32682"/>
        <dbReference type="ChEBI" id="CHEBI:33019"/>
        <dbReference type="ChEBI" id="CHEBI:78442"/>
        <dbReference type="ChEBI" id="CHEBI:78513"/>
        <dbReference type="ChEBI" id="CHEBI:456215"/>
        <dbReference type="EC" id="6.1.1.19"/>
    </reaction>
</comment>
<evidence type="ECO:0000256" key="11">
    <source>
        <dbReference type="ARBA" id="ARBA00049595"/>
    </source>
</evidence>
<evidence type="ECO:0000256" key="7">
    <source>
        <dbReference type="ARBA" id="ARBA00023146"/>
    </source>
</evidence>
<gene>
    <name evidence="14" type="ORF">B4U79_05159</name>
</gene>
<dbReference type="GO" id="GO:0004814">
    <property type="term" value="F:arginine-tRNA ligase activity"/>
    <property type="evidence" value="ECO:0007669"/>
    <property type="project" value="UniProtKB-EC"/>
</dbReference>
<dbReference type="SUPFAM" id="SSF47323">
    <property type="entry name" value="Anticodon-binding domain of a subclass of class I aminoacyl-tRNA synthetases"/>
    <property type="match status" value="1"/>
</dbReference>
<name>A0A443QPX1_9ACAR</name>
<comment type="caution">
    <text evidence="14">The sequence shown here is derived from an EMBL/GenBank/DDBJ whole genome shotgun (WGS) entry which is preliminary data.</text>
</comment>
<comment type="function">
    <text evidence="11">Catalyzes the attachment of arginine to tRNA(Arg) in a two-step reaction: arginine is first activated by ATP to form Arg-AMP and then transferred to the acceptor end of tRNA(Arg).</text>
</comment>
<comment type="similarity">
    <text evidence="1 12">Belongs to the class-I aminoacyl-tRNA synthetase family.</text>
</comment>
<dbReference type="AlphaFoldDB" id="A0A443QPX1"/>
<dbReference type="EC" id="6.1.1.19" evidence="2"/>
<evidence type="ECO:0000256" key="12">
    <source>
        <dbReference type="RuleBase" id="RU363038"/>
    </source>
</evidence>
<dbReference type="Gene3D" id="1.10.730.10">
    <property type="entry name" value="Isoleucyl-tRNA Synthetase, Domain 1"/>
    <property type="match status" value="1"/>
</dbReference>
<evidence type="ECO:0000256" key="4">
    <source>
        <dbReference type="ARBA" id="ARBA00022741"/>
    </source>
</evidence>
<dbReference type="InterPro" id="IPR008909">
    <property type="entry name" value="DALR_anticod-bd"/>
</dbReference>
<dbReference type="NCBIfam" id="TIGR00456">
    <property type="entry name" value="argS"/>
    <property type="match status" value="1"/>
</dbReference>